<dbReference type="GO" id="GO:0050511">
    <property type="term" value="F:undecaprenyldiphospho-muramoylpentapeptide beta-N-acetylglucosaminyltransferase activity"/>
    <property type="evidence" value="ECO:0007669"/>
    <property type="project" value="UniProtKB-UniRule"/>
</dbReference>
<dbReference type="Pfam" id="PF04101">
    <property type="entry name" value="Glyco_tran_28_C"/>
    <property type="match status" value="1"/>
</dbReference>
<evidence type="ECO:0000256" key="9">
    <source>
        <dbReference type="ARBA" id="ARBA00023316"/>
    </source>
</evidence>
<comment type="pathway">
    <text evidence="10">Cell wall biogenesis; peptidoglycan biosynthesis.</text>
</comment>
<dbReference type="CDD" id="cd03785">
    <property type="entry name" value="GT28_MurG"/>
    <property type="match status" value="1"/>
</dbReference>
<comment type="function">
    <text evidence="10">Cell wall formation. Catalyzes the transfer of a GlcNAc subunit on undecaprenyl-pyrophosphoryl-MurNAc-pentapeptide (lipid intermediate I) to form undecaprenyl-pyrophosphoryl-MurNAc-(pentapeptide)GlcNAc (lipid intermediate II).</text>
</comment>
<keyword evidence="3 10" id="KW-0328">Glycosyltransferase</keyword>
<dbReference type="GO" id="GO:0008360">
    <property type="term" value="P:regulation of cell shape"/>
    <property type="evidence" value="ECO:0007669"/>
    <property type="project" value="UniProtKB-KW"/>
</dbReference>
<evidence type="ECO:0000313" key="14">
    <source>
        <dbReference type="EMBL" id="OGZ34445.1"/>
    </source>
</evidence>
<dbReference type="AlphaFoldDB" id="A0A1G2F8N6"/>
<dbReference type="Proteomes" id="UP000179099">
    <property type="component" value="Unassembled WGS sequence"/>
</dbReference>
<evidence type="ECO:0000259" key="12">
    <source>
        <dbReference type="Pfam" id="PF03033"/>
    </source>
</evidence>
<keyword evidence="9 10" id="KW-0961">Cell wall biogenesis/degradation</keyword>
<comment type="caution">
    <text evidence="14">The sequence shown here is derived from an EMBL/GenBank/DDBJ whole genome shotgun (WGS) entry which is preliminary data.</text>
</comment>
<dbReference type="GO" id="GO:0009252">
    <property type="term" value="P:peptidoglycan biosynthetic process"/>
    <property type="evidence" value="ECO:0007669"/>
    <property type="project" value="UniProtKB-UniRule"/>
</dbReference>
<dbReference type="InterPro" id="IPR007235">
    <property type="entry name" value="Glyco_trans_28_C"/>
</dbReference>
<dbReference type="InterPro" id="IPR004276">
    <property type="entry name" value="GlycoTrans_28_N"/>
</dbReference>
<keyword evidence="4 10" id="KW-0808">Transferase</keyword>
<gene>
    <name evidence="10" type="primary">murG</name>
    <name evidence="14" type="ORF">A2Y98_03915</name>
</gene>
<evidence type="ECO:0000313" key="15">
    <source>
        <dbReference type="Proteomes" id="UP000179099"/>
    </source>
</evidence>
<evidence type="ECO:0000256" key="11">
    <source>
        <dbReference type="SAM" id="Phobius"/>
    </source>
</evidence>
<comment type="catalytic activity">
    <reaction evidence="10">
        <text>di-trans,octa-cis-undecaprenyl diphospho-N-acetyl-alpha-D-muramoyl-L-alanyl-D-glutamyl-meso-2,6-diaminopimeloyl-D-alanyl-D-alanine + UDP-N-acetyl-alpha-D-glucosamine = di-trans,octa-cis-undecaprenyl diphospho-[N-acetyl-alpha-D-glucosaminyl-(1-&gt;4)]-N-acetyl-alpha-D-muramoyl-L-alanyl-D-glutamyl-meso-2,6-diaminopimeloyl-D-alanyl-D-alanine + UDP + H(+)</text>
        <dbReference type="Rhea" id="RHEA:31227"/>
        <dbReference type="ChEBI" id="CHEBI:15378"/>
        <dbReference type="ChEBI" id="CHEBI:57705"/>
        <dbReference type="ChEBI" id="CHEBI:58223"/>
        <dbReference type="ChEBI" id="CHEBI:61387"/>
        <dbReference type="ChEBI" id="CHEBI:61388"/>
        <dbReference type="EC" id="2.4.1.227"/>
    </reaction>
</comment>
<evidence type="ECO:0000256" key="6">
    <source>
        <dbReference type="ARBA" id="ARBA00022984"/>
    </source>
</evidence>
<feature type="domain" description="Glycosyl transferase family 28 C-terminal" evidence="13">
    <location>
        <begin position="193"/>
        <end position="354"/>
    </location>
</feature>
<protein>
    <recommendedName>
        <fullName evidence="10">UDP-N-acetylglucosamine--N-acetylmuramyl-(pentapeptide) pyrophosphoryl-undecaprenol N-acetylglucosamine transferase</fullName>
        <ecNumber evidence="10">2.4.1.227</ecNumber>
    </recommendedName>
    <alternativeName>
        <fullName evidence="10">Undecaprenyl-PP-MurNAc-pentapeptide-UDPGlcNAc GlcNAc transferase</fullName>
    </alternativeName>
</protein>
<dbReference type="GO" id="GO:0071555">
    <property type="term" value="P:cell wall organization"/>
    <property type="evidence" value="ECO:0007669"/>
    <property type="project" value="UniProtKB-KW"/>
</dbReference>
<dbReference type="NCBIfam" id="TIGR01133">
    <property type="entry name" value="murG"/>
    <property type="match status" value="1"/>
</dbReference>
<dbReference type="HAMAP" id="MF_00033">
    <property type="entry name" value="MurG"/>
    <property type="match status" value="1"/>
</dbReference>
<keyword evidence="7 10" id="KW-0472">Membrane</keyword>
<dbReference type="PANTHER" id="PTHR21015">
    <property type="entry name" value="UDP-N-ACETYLGLUCOSAMINE--N-ACETYLMURAMYL-(PENTAPEPTIDE) PYROPHOSPHORYL-UNDECAPRENOL N-ACETYLGLUCOSAMINE TRANSFERASE 1"/>
    <property type="match status" value="1"/>
</dbReference>
<evidence type="ECO:0000256" key="4">
    <source>
        <dbReference type="ARBA" id="ARBA00022679"/>
    </source>
</evidence>
<evidence type="ECO:0000256" key="1">
    <source>
        <dbReference type="ARBA" id="ARBA00022475"/>
    </source>
</evidence>
<evidence type="ECO:0000256" key="2">
    <source>
        <dbReference type="ARBA" id="ARBA00022618"/>
    </source>
</evidence>
<sequence>MRIIFTGGGTGGHLFPIIAVARELKKIDKMPDGKALKMLFVGPKTVGAEAFAKESIAVSNIEAGKLRRYFSGHNLLDVFRVIIGFFQSLFILFFYMPNVIFSKGGFGSVPAVLVAWIYRIPVLLHESDSVPGLSVKFTSRFAKRIAVSFPRAASFFPAKKTALLGNPVRSDLFSGSKEQAKTIFQLTGQKPLLLVLGGSQGAKAINDNLILALSGLLERCEIIHQCGQENLEDIKTLLGTNMPQGYHLYPFLDEEQMKHALAAADLVISRAGAGSIFEIAASAKPSILVPLPNSAGDHQKTNAFDYATTGATLVLVQENVTPNFLKDRVFALLDNPELLAKMSEAAKTFAKPDADRVVAQELLNIAKH</sequence>
<dbReference type="EC" id="2.4.1.227" evidence="10"/>
<name>A0A1G2F8N6_9BACT</name>
<dbReference type="Gene3D" id="3.40.50.2000">
    <property type="entry name" value="Glycogen Phosphorylase B"/>
    <property type="match status" value="2"/>
</dbReference>
<comment type="subcellular location">
    <subcellularLocation>
        <location evidence="10">Cell membrane</location>
        <topology evidence="10">Peripheral membrane protein</topology>
        <orientation evidence="10">Cytoplasmic side</orientation>
    </subcellularLocation>
</comment>
<evidence type="ECO:0000256" key="3">
    <source>
        <dbReference type="ARBA" id="ARBA00022676"/>
    </source>
</evidence>
<keyword evidence="11" id="KW-1133">Transmembrane helix</keyword>
<evidence type="ECO:0000256" key="8">
    <source>
        <dbReference type="ARBA" id="ARBA00023306"/>
    </source>
</evidence>
<feature type="binding site" evidence="10">
    <location>
        <position position="299"/>
    </location>
    <ligand>
        <name>UDP-N-acetyl-alpha-D-glucosamine</name>
        <dbReference type="ChEBI" id="CHEBI:57705"/>
    </ligand>
</feature>
<keyword evidence="6 10" id="KW-0573">Peptidoglycan synthesis</keyword>
<feature type="binding site" evidence="10">
    <location>
        <position position="199"/>
    </location>
    <ligand>
        <name>UDP-N-acetyl-alpha-D-glucosamine</name>
        <dbReference type="ChEBI" id="CHEBI:57705"/>
    </ligand>
</feature>
<dbReference type="STRING" id="1801992.A2Y98_03915"/>
<dbReference type="InterPro" id="IPR006009">
    <property type="entry name" value="GlcNAc_MurG"/>
</dbReference>
<evidence type="ECO:0000256" key="10">
    <source>
        <dbReference type="HAMAP-Rule" id="MF_00033"/>
    </source>
</evidence>
<keyword evidence="1 10" id="KW-1003">Cell membrane</keyword>
<dbReference type="Pfam" id="PF03033">
    <property type="entry name" value="Glyco_transf_28"/>
    <property type="match status" value="1"/>
</dbReference>
<feature type="binding site" evidence="10">
    <location>
        <position position="169"/>
    </location>
    <ligand>
        <name>UDP-N-acetyl-alpha-D-glucosamine</name>
        <dbReference type="ChEBI" id="CHEBI:57705"/>
    </ligand>
</feature>
<comment type="caution">
    <text evidence="10">Lacks conserved residue(s) required for the propagation of feature annotation.</text>
</comment>
<dbReference type="GO" id="GO:0005975">
    <property type="term" value="P:carbohydrate metabolic process"/>
    <property type="evidence" value="ECO:0007669"/>
    <property type="project" value="InterPro"/>
</dbReference>
<dbReference type="EMBL" id="MHMW01000009">
    <property type="protein sequence ID" value="OGZ34445.1"/>
    <property type="molecule type" value="Genomic_DNA"/>
</dbReference>
<feature type="binding site" evidence="10">
    <location>
        <begin position="10"/>
        <end position="12"/>
    </location>
    <ligand>
        <name>UDP-N-acetyl-alpha-D-glucosamine</name>
        <dbReference type="ChEBI" id="CHEBI:57705"/>
    </ligand>
</feature>
<feature type="transmembrane region" description="Helical" evidence="11">
    <location>
        <begin position="75"/>
        <end position="94"/>
    </location>
</feature>
<evidence type="ECO:0000259" key="13">
    <source>
        <dbReference type="Pfam" id="PF04101"/>
    </source>
</evidence>
<organism evidence="14 15">
    <name type="scientific">Candidatus Portnoybacteria bacterium RBG_19FT_COMBO_36_7</name>
    <dbReference type="NCBI Taxonomy" id="1801992"/>
    <lineage>
        <taxon>Bacteria</taxon>
        <taxon>Candidatus Portnoyibacteriota</taxon>
    </lineage>
</organism>
<accession>A0A1G2F8N6</accession>
<evidence type="ECO:0000256" key="5">
    <source>
        <dbReference type="ARBA" id="ARBA00022960"/>
    </source>
</evidence>
<dbReference type="UniPathway" id="UPA00219"/>
<keyword evidence="11" id="KW-0812">Transmembrane</keyword>
<dbReference type="GO" id="GO:0051991">
    <property type="term" value="F:UDP-N-acetyl-D-glucosamine:N-acetylmuramoyl-L-alanyl-D-glutamyl-meso-2,6-diaminopimelyl-D-alanyl-D-alanine-diphosphoundecaprenol 4-beta-N-acetylglucosaminlytransferase activity"/>
    <property type="evidence" value="ECO:0007669"/>
    <property type="project" value="RHEA"/>
</dbReference>
<dbReference type="GO" id="GO:0051301">
    <property type="term" value="P:cell division"/>
    <property type="evidence" value="ECO:0007669"/>
    <property type="project" value="UniProtKB-KW"/>
</dbReference>
<proteinExistence type="inferred from homology"/>
<keyword evidence="2 10" id="KW-0132">Cell division</keyword>
<keyword evidence="5 10" id="KW-0133">Cell shape</keyword>
<keyword evidence="8 10" id="KW-0131">Cell cycle</keyword>
<feature type="domain" description="Glycosyltransferase family 28 N-terminal" evidence="12">
    <location>
        <begin position="3"/>
        <end position="146"/>
    </location>
</feature>
<dbReference type="GO" id="GO:0005886">
    <property type="term" value="C:plasma membrane"/>
    <property type="evidence" value="ECO:0007669"/>
    <property type="project" value="UniProtKB-SubCell"/>
</dbReference>
<evidence type="ECO:0000256" key="7">
    <source>
        <dbReference type="ARBA" id="ARBA00023136"/>
    </source>
</evidence>
<dbReference type="SUPFAM" id="SSF53756">
    <property type="entry name" value="UDP-Glycosyltransferase/glycogen phosphorylase"/>
    <property type="match status" value="1"/>
</dbReference>
<dbReference type="PANTHER" id="PTHR21015:SF27">
    <property type="entry name" value="UDP-N-ACETYLGLUCOSAMINE--N-ACETYLMURAMYL-(PENTAPEPTIDE) PYROPHOSPHORYL-UNDECAPRENOL N-ACETYLGLUCOSAMINE TRANSFERASE"/>
    <property type="match status" value="1"/>
</dbReference>
<reference evidence="14 15" key="1">
    <citation type="journal article" date="2016" name="Nat. Commun.">
        <title>Thousands of microbial genomes shed light on interconnected biogeochemical processes in an aquifer system.</title>
        <authorList>
            <person name="Anantharaman K."/>
            <person name="Brown C.T."/>
            <person name="Hug L.A."/>
            <person name="Sharon I."/>
            <person name="Castelle C.J."/>
            <person name="Probst A.J."/>
            <person name="Thomas B.C."/>
            <person name="Singh A."/>
            <person name="Wilkins M.J."/>
            <person name="Karaoz U."/>
            <person name="Brodie E.L."/>
            <person name="Williams K.H."/>
            <person name="Hubbard S.S."/>
            <person name="Banfield J.F."/>
        </authorList>
    </citation>
    <scope>NUCLEOTIDE SEQUENCE [LARGE SCALE GENOMIC DNA]</scope>
</reference>
<comment type="similarity">
    <text evidence="10">Belongs to the glycosyltransferase 28 family. MurG subfamily.</text>
</comment>